<dbReference type="Gene3D" id="3.90.70.80">
    <property type="match status" value="1"/>
</dbReference>
<comment type="similarity">
    <text evidence="2">Belongs to the peptidase C85 family.</text>
</comment>
<reference evidence="10 11" key="1">
    <citation type="journal article" date="2019" name="Mol. Ecol. Resour.">
        <title>Improving Illumina assemblies with Hi-C and long reads: an example with the North African dromedary.</title>
        <authorList>
            <person name="Elbers J.P."/>
            <person name="Rogers M.F."/>
            <person name="Perelman P.L."/>
            <person name="Proskuryakova A.A."/>
            <person name="Serdyukova N.A."/>
            <person name="Johnson W.E."/>
            <person name="Horin P."/>
            <person name="Corander J."/>
            <person name="Murphy D."/>
            <person name="Burger P.A."/>
        </authorList>
    </citation>
    <scope>NUCLEOTIDE SEQUENCE [LARGE SCALE GENOMIC DNA]</scope>
    <source>
        <strain evidence="10">Drom800</strain>
        <tissue evidence="10">Blood</tissue>
    </source>
</reference>
<dbReference type="InterPro" id="IPR050704">
    <property type="entry name" value="Peptidase_C85-like"/>
</dbReference>
<keyword evidence="5" id="KW-0833">Ubl conjugation pathway</keyword>
<dbReference type="Pfam" id="PF02338">
    <property type="entry name" value="OTU"/>
    <property type="match status" value="1"/>
</dbReference>
<evidence type="ECO:0000256" key="4">
    <source>
        <dbReference type="ARBA" id="ARBA00022670"/>
    </source>
</evidence>
<comment type="caution">
    <text evidence="10">The sequence shown here is derived from an EMBL/GenBank/DDBJ whole genome shotgun (WGS) entry which is preliminary data.</text>
</comment>
<keyword evidence="4" id="KW-0645">Protease</keyword>
<keyword evidence="11" id="KW-1185">Reference proteome</keyword>
<sequence>MHEVGQKHCVDYLMKNADSLSNYVTEDFTTYINRQRKNNCHGNHIEMQAKEEMFSQPVEVYQCSTELINTFHGIQQNADEPIRVSYHRNIHYNSVVNPNKATFGVGPGLPSFKPGFAEQSLMKNAIKTSEES</sequence>
<dbReference type="AlphaFoldDB" id="A0A5N4DI22"/>
<dbReference type="GO" id="GO:0016579">
    <property type="term" value="P:protein deubiquitination"/>
    <property type="evidence" value="ECO:0007669"/>
    <property type="project" value="TreeGrafter"/>
</dbReference>
<dbReference type="GO" id="GO:0004843">
    <property type="term" value="F:cysteine-type deubiquitinase activity"/>
    <property type="evidence" value="ECO:0007669"/>
    <property type="project" value="UniProtKB-EC"/>
</dbReference>
<dbReference type="EMBL" id="JWIN03000011">
    <property type="protein sequence ID" value="KAB1270788.1"/>
    <property type="molecule type" value="Genomic_DNA"/>
</dbReference>
<keyword evidence="7" id="KW-0788">Thiol protease</keyword>
<dbReference type="GO" id="GO:0006508">
    <property type="term" value="P:proteolysis"/>
    <property type="evidence" value="ECO:0007669"/>
    <property type="project" value="UniProtKB-KW"/>
</dbReference>
<evidence type="ECO:0000256" key="7">
    <source>
        <dbReference type="ARBA" id="ARBA00022807"/>
    </source>
</evidence>
<dbReference type="PANTHER" id="PTHR12419:SF4">
    <property type="entry name" value="OTU DOMAIN-CONTAINING PROTEIN 5"/>
    <property type="match status" value="1"/>
</dbReference>
<dbReference type="SUPFAM" id="SSF54001">
    <property type="entry name" value="Cysteine proteinases"/>
    <property type="match status" value="1"/>
</dbReference>
<evidence type="ECO:0000256" key="5">
    <source>
        <dbReference type="ARBA" id="ARBA00022786"/>
    </source>
</evidence>
<evidence type="ECO:0000256" key="2">
    <source>
        <dbReference type="ARBA" id="ARBA00010407"/>
    </source>
</evidence>
<feature type="domain" description="OTU" evidence="9">
    <location>
        <begin position="7"/>
        <end position="92"/>
    </location>
</feature>
<gene>
    <name evidence="10" type="ORF">Cadr_000008866</name>
</gene>
<evidence type="ECO:0000256" key="3">
    <source>
        <dbReference type="ARBA" id="ARBA00012759"/>
    </source>
</evidence>
<protein>
    <recommendedName>
        <fullName evidence="3">ubiquitinyl hydrolase 1</fullName>
        <ecNumber evidence="3">3.4.19.12</ecNumber>
    </recommendedName>
    <alternativeName>
        <fullName evidence="8">Deubiquitinating enzyme A</fullName>
    </alternativeName>
</protein>
<comment type="catalytic activity">
    <reaction evidence="1">
        <text>Thiol-dependent hydrolysis of ester, thioester, amide, peptide and isopeptide bonds formed by the C-terminal Gly of ubiquitin (a 76-residue protein attached to proteins as an intracellular targeting signal).</text>
        <dbReference type="EC" id="3.4.19.12"/>
    </reaction>
</comment>
<keyword evidence="6" id="KW-0378">Hydrolase</keyword>
<dbReference type="EC" id="3.4.19.12" evidence="3"/>
<organism evidence="10 11">
    <name type="scientific">Camelus dromedarius</name>
    <name type="common">Dromedary</name>
    <name type="synonym">Arabian camel</name>
    <dbReference type="NCBI Taxonomy" id="9838"/>
    <lineage>
        <taxon>Eukaryota</taxon>
        <taxon>Metazoa</taxon>
        <taxon>Chordata</taxon>
        <taxon>Craniata</taxon>
        <taxon>Vertebrata</taxon>
        <taxon>Euteleostomi</taxon>
        <taxon>Mammalia</taxon>
        <taxon>Eutheria</taxon>
        <taxon>Laurasiatheria</taxon>
        <taxon>Artiodactyla</taxon>
        <taxon>Tylopoda</taxon>
        <taxon>Camelidae</taxon>
        <taxon>Camelus</taxon>
    </lineage>
</organism>
<dbReference type="InterPro" id="IPR038765">
    <property type="entry name" value="Papain-like_cys_pep_sf"/>
</dbReference>
<proteinExistence type="inferred from homology"/>
<evidence type="ECO:0000256" key="6">
    <source>
        <dbReference type="ARBA" id="ARBA00022801"/>
    </source>
</evidence>
<evidence type="ECO:0000313" key="11">
    <source>
        <dbReference type="Proteomes" id="UP000299084"/>
    </source>
</evidence>
<dbReference type="Proteomes" id="UP000299084">
    <property type="component" value="Unassembled WGS sequence"/>
</dbReference>
<evidence type="ECO:0000259" key="9">
    <source>
        <dbReference type="Pfam" id="PF02338"/>
    </source>
</evidence>
<dbReference type="PANTHER" id="PTHR12419">
    <property type="entry name" value="OTU DOMAIN CONTAINING PROTEIN"/>
    <property type="match status" value="1"/>
</dbReference>
<name>A0A5N4DI22_CAMDR</name>
<evidence type="ECO:0000313" key="10">
    <source>
        <dbReference type="EMBL" id="KAB1270788.1"/>
    </source>
</evidence>
<evidence type="ECO:0000256" key="1">
    <source>
        <dbReference type="ARBA" id="ARBA00000707"/>
    </source>
</evidence>
<dbReference type="InterPro" id="IPR003323">
    <property type="entry name" value="OTU_dom"/>
</dbReference>
<accession>A0A5N4DI22</accession>
<dbReference type="GO" id="GO:0061578">
    <property type="term" value="F:K63-linked deubiquitinase activity"/>
    <property type="evidence" value="ECO:0007669"/>
    <property type="project" value="TreeGrafter"/>
</dbReference>
<evidence type="ECO:0000256" key="8">
    <source>
        <dbReference type="ARBA" id="ARBA00033460"/>
    </source>
</evidence>